<comment type="caution">
    <text evidence="1">The sequence shown here is derived from an EMBL/GenBank/DDBJ whole genome shotgun (WGS) entry which is preliminary data.</text>
</comment>
<reference evidence="1 2" key="1">
    <citation type="submission" date="2017-08" db="EMBL/GenBank/DDBJ databases">
        <title>Phylogenetic analysis of Mycobacterium avium complex whole genomes.</title>
        <authorList>
            <person name="Caverly L.J."/>
            <person name="Spilker T."/>
            <person name="Lipuma J."/>
        </authorList>
    </citation>
    <scope>NUCLEOTIDE SEQUENCE [LARGE SCALE GENOMIC DNA]</scope>
    <source>
        <strain evidence="1 2">FLAC0165</strain>
    </source>
</reference>
<proteinExistence type="predicted"/>
<dbReference type="EMBL" id="NSFD01000055">
    <property type="protein sequence ID" value="PBA23848.1"/>
    <property type="molecule type" value="Genomic_DNA"/>
</dbReference>
<protein>
    <submittedName>
        <fullName evidence="1">Uncharacterized protein</fullName>
    </submittedName>
</protein>
<organism evidence="1 2">
    <name type="scientific">Mycobacterium avium</name>
    <dbReference type="NCBI Taxonomy" id="1764"/>
    <lineage>
        <taxon>Bacteria</taxon>
        <taxon>Bacillati</taxon>
        <taxon>Actinomycetota</taxon>
        <taxon>Actinomycetes</taxon>
        <taxon>Mycobacteriales</taxon>
        <taxon>Mycobacteriaceae</taxon>
        <taxon>Mycobacterium</taxon>
        <taxon>Mycobacterium avium complex (MAC)</taxon>
    </lineage>
</organism>
<dbReference type="AlphaFoldDB" id="A0A2A2ZBR0"/>
<accession>A0A2A2ZBR0</accession>
<evidence type="ECO:0000313" key="2">
    <source>
        <dbReference type="Proteomes" id="UP000217768"/>
    </source>
</evidence>
<evidence type="ECO:0000313" key="1">
    <source>
        <dbReference type="EMBL" id="PBA23848.1"/>
    </source>
</evidence>
<gene>
    <name evidence="1" type="ORF">CKJ66_26735</name>
</gene>
<name>A0A2A2ZBR0_MYCAV</name>
<dbReference type="Proteomes" id="UP000217768">
    <property type="component" value="Unassembled WGS sequence"/>
</dbReference>
<sequence>MSAHPEDPGPMTLDDVSAISNTRVRRLLKSALDRGLKIYQARNVERCWTISKQRYGSESLTVYGEANNAAHVSYDSGRGRWLEDVTQVRAVAIMQEMALT</sequence>